<evidence type="ECO:0000313" key="2">
    <source>
        <dbReference type="Proteomes" id="UP001244341"/>
    </source>
</evidence>
<keyword evidence="2" id="KW-1185">Reference proteome</keyword>
<evidence type="ECO:0000313" key="1">
    <source>
        <dbReference type="EMBL" id="WIA23598.1"/>
    </source>
</evidence>
<gene>
    <name evidence="1" type="ORF">OEZ85_000309</name>
</gene>
<proteinExistence type="predicted"/>
<protein>
    <submittedName>
        <fullName evidence="1">Uncharacterized protein</fullName>
    </submittedName>
</protein>
<accession>A0ABY8UVP2</accession>
<sequence length="102" mass="11306">MGEVMWSLGVLKVRPAPQFMAAAMAVSARQLSGASCPELTALLVGAARMRYLPPGRWLLELFDQLYWTADQLTLLQLANVNWSLGRLQLVAVPQELLERLLA</sequence>
<reference evidence="1 2" key="1">
    <citation type="submission" date="2023-05" db="EMBL/GenBank/DDBJ databases">
        <title>A 100% complete, gapless, phased diploid assembly of the Scenedesmus obliquus UTEX 3031 genome.</title>
        <authorList>
            <person name="Biondi T.C."/>
            <person name="Hanschen E.R."/>
            <person name="Kwon T."/>
            <person name="Eng W."/>
            <person name="Kruse C.P.S."/>
            <person name="Koehler S.I."/>
            <person name="Kunde Y."/>
            <person name="Gleasner C.D."/>
            <person name="You Mak K.T."/>
            <person name="Polle J."/>
            <person name="Hovde B.T."/>
            <person name="Starkenburg S.R."/>
        </authorList>
    </citation>
    <scope>NUCLEOTIDE SEQUENCE [LARGE SCALE GENOMIC DNA]</scope>
    <source>
        <strain evidence="1 2">DOE0152z</strain>
    </source>
</reference>
<organism evidence="1 2">
    <name type="scientific">Tetradesmus obliquus</name>
    <name type="common">Green alga</name>
    <name type="synonym">Acutodesmus obliquus</name>
    <dbReference type="NCBI Taxonomy" id="3088"/>
    <lineage>
        <taxon>Eukaryota</taxon>
        <taxon>Viridiplantae</taxon>
        <taxon>Chlorophyta</taxon>
        <taxon>core chlorophytes</taxon>
        <taxon>Chlorophyceae</taxon>
        <taxon>CS clade</taxon>
        <taxon>Sphaeropleales</taxon>
        <taxon>Scenedesmaceae</taxon>
        <taxon>Tetradesmus</taxon>
    </lineage>
</organism>
<dbReference type="Proteomes" id="UP001244341">
    <property type="component" value="Chromosome 16b"/>
</dbReference>
<dbReference type="EMBL" id="CP126223">
    <property type="protein sequence ID" value="WIA23598.1"/>
    <property type="molecule type" value="Genomic_DNA"/>
</dbReference>
<name>A0ABY8UVP2_TETOB</name>